<dbReference type="InterPro" id="IPR052337">
    <property type="entry name" value="SAT4-like"/>
</dbReference>
<feature type="compositionally biased region" description="Polar residues" evidence="6">
    <location>
        <begin position="286"/>
        <end position="298"/>
    </location>
</feature>
<keyword evidence="2 7" id="KW-0812">Transmembrane</keyword>
<organism evidence="9 10">
    <name type="scientific">Paramarasmius palmivorus</name>
    <dbReference type="NCBI Taxonomy" id="297713"/>
    <lineage>
        <taxon>Eukaryota</taxon>
        <taxon>Fungi</taxon>
        <taxon>Dikarya</taxon>
        <taxon>Basidiomycota</taxon>
        <taxon>Agaricomycotina</taxon>
        <taxon>Agaricomycetes</taxon>
        <taxon>Agaricomycetidae</taxon>
        <taxon>Agaricales</taxon>
        <taxon>Marasmiineae</taxon>
        <taxon>Marasmiaceae</taxon>
        <taxon>Paramarasmius</taxon>
    </lineage>
</organism>
<dbReference type="EMBL" id="JAYKXP010000013">
    <property type="protein sequence ID" value="KAK7051189.1"/>
    <property type="molecule type" value="Genomic_DNA"/>
</dbReference>
<feature type="compositionally biased region" description="Low complexity" evidence="6">
    <location>
        <begin position="254"/>
        <end position="271"/>
    </location>
</feature>
<feature type="domain" description="Rhodopsin" evidence="8">
    <location>
        <begin position="27"/>
        <end position="214"/>
    </location>
</feature>
<dbReference type="Proteomes" id="UP001383192">
    <property type="component" value="Unassembled WGS sequence"/>
</dbReference>
<comment type="subcellular location">
    <subcellularLocation>
        <location evidence="1">Membrane</location>
        <topology evidence="1">Multi-pass membrane protein</topology>
    </subcellularLocation>
</comment>
<dbReference type="InterPro" id="IPR049326">
    <property type="entry name" value="Rhodopsin_dom_fungi"/>
</dbReference>
<evidence type="ECO:0000256" key="6">
    <source>
        <dbReference type="SAM" id="MobiDB-lite"/>
    </source>
</evidence>
<evidence type="ECO:0000313" key="9">
    <source>
        <dbReference type="EMBL" id="KAK7051189.1"/>
    </source>
</evidence>
<dbReference type="PANTHER" id="PTHR33048">
    <property type="entry name" value="PTH11-LIKE INTEGRAL MEMBRANE PROTEIN (AFU_ORTHOLOGUE AFUA_5G11245)"/>
    <property type="match status" value="1"/>
</dbReference>
<accession>A0AAW0DEU4</accession>
<evidence type="ECO:0000256" key="2">
    <source>
        <dbReference type="ARBA" id="ARBA00022692"/>
    </source>
</evidence>
<dbReference type="GO" id="GO:0016020">
    <property type="term" value="C:membrane"/>
    <property type="evidence" value="ECO:0007669"/>
    <property type="project" value="UniProtKB-SubCell"/>
</dbReference>
<evidence type="ECO:0000259" key="8">
    <source>
        <dbReference type="Pfam" id="PF20684"/>
    </source>
</evidence>
<evidence type="ECO:0000256" key="4">
    <source>
        <dbReference type="ARBA" id="ARBA00023136"/>
    </source>
</evidence>
<keyword evidence="3 7" id="KW-1133">Transmembrane helix</keyword>
<feature type="transmembrane region" description="Helical" evidence="7">
    <location>
        <begin position="164"/>
        <end position="187"/>
    </location>
</feature>
<keyword evidence="10" id="KW-1185">Reference proteome</keyword>
<evidence type="ECO:0000313" key="10">
    <source>
        <dbReference type="Proteomes" id="UP001383192"/>
    </source>
</evidence>
<comment type="caution">
    <text evidence="9">The sequence shown here is derived from an EMBL/GenBank/DDBJ whole genome shotgun (WGS) entry which is preliminary data.</text>
</comment>
<reference evidence="9 10" key="1">
    <citation type="submission" date="2024-01" db="EMBL/GenBank/DDBJ databases">
        <title>A draft genome for a cacao thread blight-causing isolate of Paramarasmius palmivorus.</title>
        <authorList>
            <person name="Baruah I.K."/>
            <person name="Bukari Y."/>
            <person name="Amoako-Attah I."/>
            <person name="Meinhardt L.W."/>
            <person name="Bailey B.A."/>
            <person name="Cohen S.P."/>
        </authorList>
    </citation>
    <scope>NUCLEOTIDE SEQUENCE [LARGE SCALE GENOMIC DNA]</scope>
    <source>
        <strain evidence="9 10">GH-12</strain>
    </source>
</reference>
<feature type="region of interest" description="Disordered" evidence="6">
    <location>
        <begin position="249"/>
        <end position="353"/>
    </location>
</feature>
<evidence type="ECO:0000256" key="5">
    <source>
        <dbReference type="ARBA" id="ARBA00038359"/>
    </source>
</evidence>
<dbReference type="PANTHER" id="PTHR33048:SF19">
    <property type="entry name" value="MEMBRANE PROTEIN PTH11-LIKE, PUTATIVE (AFU_ORTHOLOGUE AFUA_1G14080)-RELATED"/>
    <property type="match status" value="1"/>
</dbReference>
<name>A0AAW0DEU4_9AGAR</name>
<evidence type="ECO:0000256" key="1">
    <source>
        <dbReference type="ARBA" id="ARBA00004141"/>
    </source>
</evidence>
<protein>
    <recommendedName>
        <fullName evidence="8">Rhodopsin domain-containing protein</fullName>
    </recommendedName>
</protein>
<keyword evidence="4 7" id="KW-0472">Membrane</keyword>
<feature type="transmembrane region" description="Helical" evidence="7">
    <location>
        <begin position="85"/>
        <end position="107"/>
    </location>
</feature>
<dbReference type="AlphaFoldDB" id="A0AAW0DEU4"/>
<evidence type="ECO:0000256" key="3">
    <source>
        <dbReference type="ARBA" id="ARBA00022989"/>
    </source>
</evidence>
<evidence type="ECO:0000256" key="7">
    <source>
        <dbReference type="SAM" id="Phobius"/>
    </source>
</evidence>
<feature type="compositionally biased region" description="Basic and acidic residues" evidence="6">
    <location>
        <begin position="334"/>
        <end position="345"/>
    </location>
</feature>
<sequence>MPLDPTNPLVQIGITSVLWALFSALSQFIMLSGSFVHITQSSPRRAMIAAYYMMASAFYAVVWFARLSIVFSIIRIHPDPGTRRFLKFVAGFFFLITTILISQLYWVCEVQPEWRDEPSPQCRLPDQVVILQLFTDILADAILVIVPVRLILTLSDKKLRRRLGVIFSTCLITTAVSLVHAAFIFIGAGHQEVMAAIAEDCVSLIVCNVPVVATVMIRKFSGGNDERGPRKSRATNNRSLTLKFATFNGRSRPAGATSVGQTTTTGTATGTNWLRWDRELGETDSSEPNTSTVLSTSVELAEASSRPEPNEVLDSDTRKLDPESQVGQGSPSRLGERGQDQDTKKVYWLQDDS</sequence>
<gene>
    <name evidence="9" type="ORF">VNI00_004689</name>
</gene>
<dbReference type="Pfam" id="PF20684">
    <property type="entry name" value="Fung_rhodopsin"/>
    <property type="match status" value="1"/>
</dbReference>
<feature type="transmembrane region" description="Helical" evidence="7">
    <location>
        <begin position="12"/>
        <end position="38"/>
    </location>
</feature>
<proteinExistence type="inferred from homology"/>
<comment type="similarity">
    <text evidence="5">Belongs to the SAT4 family.</text>
</comment>
<feature type="transmembrane region" description="Helical" evidence="7">
    <location>
        <begin position="50"/>
        <end position="73"/>
    </location>
</feature>
<feature type="transmembrane region" description="Helical" evidence="7">
    <location>
        <begin position="127"/>
        <end position="152"/>
    </location>
</feature>